<dbReference type="SUPFAM" id="SSF49562">
    <property type="entry name" value="C2 domain (Calcium/lipid-binding domain, CaLB)"/>
    <property type="match status" value="1"/>
</dbReference>
<dbReference type="Pfam" id="PF00168">
    <property type="entry name" value="C2"/>
    <property type="match status" value="1"/>
</dbReference>
<proteinExistence type="predicted"/>
<dbReference type="Gene3D" id="2.60.40.150">
    <property type="entry name" value="C2 domain"/>
    <property type="match status" value="1"/>
</dbReference>
<feature type="compositionally biased region" description="Basic and acidic residues" evidence="4">
    <location>
        <begin position="711"/>
        <end position="723"/>
    </location>
</feature>
<evidence type="ECO:0000256" key="1">
    <source>
        <dbReference type="ARBA" id="ARBA00022723"/>
    </source>
</evidence>
<organism evidence="6 7">
    <name type="scientific">Triparma laevis f. longispina</name>
    <dbReference type="NCBI Taxonomy" id="1714387"/>
    <lineage>
        <taxon>Eukaryota</taxon>
        <taxon>Sar</taxon>
        <taxon>Stramenopiles</taxon>
        <taxon>Ochrophyta</taxon>
        <taxon>Bolidophyceae</taxon>
        <taxon>Parmales</taxon>
        <taxon>Triparmaceae</taxon>
        <taxon>Triparma</taxon>
    </lineage>
</organism>
<keyword evidence="7" id="KW-1185">Reference proteome</keyword>
<dbReference type="SUPFAM" id="SSF52047">
    <property type="entry name" value="RNI-like"/>
    <property type="match status" value="2"/>
</dbReference>
<dbReference type="Proteomes" id="UP001165122">
    <property type="component" value="Unassembled WGS sequence"/>
</dbReference>
<feature type="region of interest" description="Disordered" evidence="4">
    <location>
        <begin position="466"/>
        <end position="499"/>
    </location>
</feature>
<evidence type="ECO:0000256" key="2">
    <source>
        <dbReference type="ARBA" id="ARBA00022837"/>
    </source>
</evidence>
<feature type="region of interest" description="Disordered" evidence="4">
    <location>
        <begin position="27"/>
        <end position="53"/>
    </location>
</feature>
<keyword evidence="2" id="KW-0106">Calcium</keyword>
<feature type="domain" description="C2" evidence="5">
    <location>
        <begin position="282"/>
        <end position="411"/>
    </location>
</feature>
<feature type="compositionally biased region" description="Polar residues" evidence="4">
    <location>
        <begin position="592"/>
        <end position="604"/>
    </location>
</feature>
<evidence type="ECO:0000256" key="4">
    <source>
        <dbReference type="SAM" id="MobiDB-lite"/>
    </source>
</evidence>
<feature type="compositionally biased region" description="Low complexity" evidence="4">
    <location>
        <begin position="605"/>
        <end position="622"/>
    </location>
</feature>
<feature type="compositionally biased region" description="Low complexity" evidence="4">
    <location>
        <begin position="828"/>
        <end position="850"/>
    </location>
</feature>
<feature type="coiled-coil region" evidence="3">
    <location>
        <begin position="1263"/>
        <end position="1300"/>
    </location>
</feature>
<feature type="compositionally biased region" description="Basic residues" evidence="4">
    <location>
        <begin position="727"/>
        <end position="738"/>
    </location>
</feature>
<feature type="compositionally biased region" description="Polar residues" evidence="4">
    <location>
        <begin position="676"/>
        <end position="685"/>
    </location>
</feature>
<dbReference type="CDD" id="cd00030">
    <property type="entry name" value="C2"/>
    <property type="match status" value="1"/>
</dbReference>
<feature type="region of interest" description="Disordered" evidence="4">
    <location>
        <begin position="94"/>
        <end position="124"/>
    </location>
</feature>
<evidence type="ECO:0000313" key="6">
    <source>
        <dbReference type="EMBL" id="GMH54379.1"/>
    </source>
</evidence>
<feature type="compositionally biased region" description="Basic and acidic residues" evidence="4">
    <location>
        <begin position="648"/>
        <end position="666"/>
    </location>
</feature>
<feature type="region of interest" description="Disordered" evidence="4">
    <location>
        <begin position="551"/>
        <end position="577"/>
    </location>
</feature>
<evidence type="ECO:0000256" key="3">
    <source>
        <dbReference type="SAM" id="Coils"/>
    </source>
</evidence>
<keyword evidence="3" id="KW-0175">Coiled coil</keyword>
<name>A0A9W7DS94_9STRA</name>
<evidence type="ECO:0000313" key="7">
    <source>
        <dbReference type="Proteomes" id="UP001165122"/>
    </source>
</evidence>
<dbReference type="PANTHER" id="PTHR45911">
    <property type="entry name" value="C2 DOMAIN-CONTAINING PROTEIN"/>
    <property type="match status" value="1"/>
</dbReference>
<feature type="compositionally biased region" description="Polar residues" evidence="4">
    <location>
        <begin position="483"/>
        <end position="494"/>
    </location>
</feature>
<dbReference type="SMART" id="SM00239">
    <property type="entry name" value="C2"/>
    <property type="match status" value="1"/>
</dbReference>
<dbReference type="Gene3D" id="3.80.10.10">
    <property type="entry name" value="Ribonuclease Inhibitor"/>
    <property type="match status" value="2"/>
</dbReference>
<protein>
    <recommendedName>
        <fullName evidence="5">C2 domain-containing protein</fullName>
    </recommendedName>
</protein>
<dbReference type="GO" id="GO:0016020">
    <property type="term" value="C:membrane"/>
    <property type="evidence" value="ECO:0007669"/>
    <property type="project" value="TreeGrafter"/>
</dbReference>
<feature type="region of interest" description="Disordered" evidence="4">
    <location>
        <begin position="648"/>
        <end position="687"/>
    </location>
</feature>
<gene>
    <name evidence="6" type="ORF">TrLO_g6427</name>
</gene>
<feature type="compositionally biased region" description="Acidic residues" evidence="4">
    <location>
        <begin position="851"/>
        <end position="864"/>
    </location>
</feature>
<comment type="caution">
    <text evidence="6">The sequence shown here is derived from an EMBL/GenBank/DDBJ whole genome shotgun (WGS) entry which is preliminary data.</text>
</comment>
<dbReference type="InterPro" id="IPR035892">
    <property type="entry name" value="C2_domain_sf"/>
</dbReference>
<feature type="compositionally biased region" description="Polar residues" evidence="4">
    <location>
        <begin position="775"/>
        <end position="784"/>
    </location>
</feature>
<feature type="region of interest" description="Disordered" evidence="4">
    <location>
        <begin position="711"/>
        <end position="749"/>
    </location>
</feature>
<dbReference type="EMBL" id="BRXW01000432">
    <property type="protein sequence ID" value="GMH54379.1"/>
    <property type="molecule type" value="Genomic_DNA"/>
</dbReference>
<feature type="region of interest" description="Disordered" evidence="4">
    <location>
        <begin position="1448"/>
        <end position="1480"/>
    </location>
</feature>
<dbReference type="PROSITE" id="PS50004">
    <property type="entry name" value="C2"/>
    <property type="match status" value="1"/>
</dbReference>
<feature type="region of interest" description="Disordered" evidence="4">
    <location>
        <begin position="763"/>
        <end position="945"/>
    </location>
</feature>
<dbReference type="InterPro" id="IPR000008">
    <property type="entry name" value="C2_dom"/>
</dbReference>
<feature type="compositionally biased region" description="Basic and acidic residues" evidence="4">
    <location>
        <begin position="1458"/>
        <end position="1468"/>
    </location>
</feature>
<sequence length="1480" mass="163814">MSSPSRKLRATEGKPVSIDADFQNVMKDLAGIEGSPKSPKSPKLDSSADPTQLLAAKKAARKLRGFRTTFGSKKGDDTPEMTDTERALLEAKLEAEREEKRKEEEERLQKEAEEKDQQERKQVKESLDKWKVKKTDTCLNLAGKNFLPEEIELIARALVYTDTYMWESLILSRQSFVKNSELKIILQDGNISNNFTLKSFEMMTAKIGDEGCKWLQYCLSENGTITKLDLRDSGEITSEGARRLLSLVKVPSKPAEILGTPYFEILHNTKEGVKVLENLPEDWGSIYEDVLLPAVVETGPRLLKVKIVEGKDLIACDSSGVSDPYIKLSLQDVKTQKLENFKSKTIKKTVNPVFNEVFVLGKNVDLLEIENQPILKLMVYDSDTFSSEEMGKIEIDLKEINQETSLTRKWFTIEKSEKMKKNVSGSILLEFQYSRCGKKPATNRSARNSKGSRIFKRSVGKLRTSFNLRGTSPIPKKNEEKNGTITPKRSTSPFRRSLGKNKSWMKAKSAFSLISGTSTSDPTTDSKNSDVDIDLLASNLAAQVERGEEIMEKKKAKQGNGEIEEIKEPSEPEDVNELSKLLNVKESKSLQINVPDGTTSSNSLSPITTKKSTPTTPSSSRKNIFGVASFGKKAFSKMRSLKNDEKIKAEKSEVEGGVDEEKKSEQKDDEFEGIEQQESSVPQLSDTREAGLVDAFAANLGMTGEVESIIKEGKKQKEADEPTSKGVLRHSKSAHNRRAIMEDEEESKNECLSLTLLDNMPMAAAGDGTPLKSALKNNNNTTPPKSALKKSALKASRFSGAGTSNLSTSETEVMVGKGRSRGGASFDSQSRGSKIKFSSSSISRSALSFAQDDDDDVNGEEADKEAEKLAAELAAMVSDGVNIGDEDSLEGAGTTTPTGTPSRKERKSGFASLAGLKSAGRSFKRSVGNLSPKNAGQSPKRKGGLKTWSAAKTKLKGVGSFQAAKSPLLASHNRNNRKTAGVIGLAGSDKTETIDDLIAESVEPEKVVEPEPDKIANQTKPLCPTIVELNGLPVKLLLGGKLTRLNLESQKLGNVEAHLLSELLKGCSALTSLNLCANKFKAQAMAVLAPTVEGLTELKHLDLSRNLLFKKGGMLVPKILAKCENLESLILKSCELTNSKEISLNERKVKEDKDDIIPDQLAAMMLRDEMGKHKKLIHLDVEENEIDEFIMLGVKNRLKVNKALLHGRPDFEAFVDDKFNLKGSKLEREKLEHTTNISVDHGYFDRERVERVAYAVVEGEGTVKRREREAKEERERILILEEEERKKQEERMKQQRELEELGMAVAPGEEVGERRGSVGGMAGSLAAAKMLKKVQTHSSLYGKKKKKKGKELWDDTPHVYYLNRVPFREEVKSGTPHSRHAFRKNFVYPPPDRCGNCIGCSALLRCENQGAYVRTAETVDLIKTGLLDGEMDLKEALEVVRNKAGEKRREKAKRYTRRASDLKKDSSIRRNHSSARNLGL</sequence>
<keyword evidence="1" id="KW-0479">Metal-binding</keyword>
<dbReference type="PANTHER" id="PTHR45911:SF4">
    <property type="entry name" value="MULTIPLE C2 AND TRANSMEMBRANE DOMAIN-CONTAINING PROTEIN"/>
    <property type="match status" value="1"/>
</dbReference>
<dbReference type="InterPro" id="IPR032675">
    <property type="entry name" value="LRR_dom_sf"/>
</dbReference>
<reference evidence="7" key="1">
    <citation type="journal article" date="2023" name="Commun. Biol.">
        <title>Genome analysis of Parmales, the sister group of diatoms, reveals the evolutionary specialization of diatoms from phago-mixotrophs to photoautotrophs.</title>
        <authorList>
            <person name="Ban H."/>
            <person name="Sato S."/>
            <person name="Yoshikawa S."/>
            <person name="Yamada K."/>
            <person name="Nakamura Y."/>
            <person name="Ichinomiya M."/>
            <person name="Sato N."/>
            <person name="Blanc-Mathieu R."/>
            <person name="Endo H."/>
            <person name="Kuwata A."/>
            <person name="Ogata H."/>
        </authorList>
    </citation>
    <scope>NUCLEOTIDE SEQUENCE [LARGE SCALE GENOMIC DNA]</scope>
    <source>
        <strain evidence="7">NIES 3700</strain>
    </source>
</reference>
<feature type="compositionally biased region" description="Polar residues" evidence="4">
    <location>
        <begin position="801"/>
        <end position="811"/>
    </location>
</feature>
<dbReference type="OrthoDB" id="201409at2759"/>
<dbReference type="GO" id="GO:0005509">
    <property type="term" value="F:calcium ion binding"/>
    <property type="evidence" value="ECO:0007669"/>
    <property type="project" value="TreeGrafter"/>
</dbReference>
<feature type="region of interest" description="Disordered" evidence="4">
    <location>
        <begin position="592"/>
        <end position="623"/>
    </location>
</feature>
<accession>A0A9W7DS94</accession>
<feature type="compositionally biased region" description="Polar residues" evidence="4">
    <location>
        <begin position="928"/>
        <end position="937"/>
    </location>
</feature>
<evidence type="ECO:0000259" key="5">
    <source>
        <dbReference type="PROSITE" id="PS50004"/>
    </source>
</evidence>